<keyword evidence="4" id="KW-0963">Cytoplasm</keyword>
<reference evidence="10" key="2">
    <citation type="submission" date="2025-08" db="UniProtKB">
        <authorList>
            <consortium name="Ensembl"/>
        </authorList>
    </citation>
    <scope>IDENTIFICATION</scope>
</reference>
<dbReference type="GO" id="GO:0071051">
    <property type="term" value="P:poly(A)-dependent snoRNA 3'-end processing"/>
    <property type="evidence" value="ECO:0007669"/>
    <property type="project" value="TreeGrafter"/>
</dbReference>
<keyword evidence="7" id="KW-0694">RNA-binding</keyword>
<dbReference type="SUPFAM" id="SSF55666">
    <property type="entry name" value="Ribonuclease PH domain 2-like"/>
    <property type="match status" value="1"/>
</dbReference>
<dbReference type="OMA" id="MCCVYGP"/>
<dbReference type="InParanoid" id="H2YG84"/>
<organism evidence="10 11">
    <name type="scientific">Ciona savignyi</name>
    <name type="common">Pacific transparent sea squirt</name>
    <dbReference type="NCBI Taxonomy" id="51511"/>
    <lineage>
        <taxon>Eukaryota</taxon>
        <taxon>Metazoa</taxon>
        <taxon>Chordata</taxon>
        <taxon>Tunicata</taxon>
        <taxon>Ascidiacea</taxon>
        <taxon>Phlebobranchia</taxon>
        <taxon>Cionidae</taxon>
        <taxon>Ciona</taxon>
    </lineage>
</organism>
<evidence type="ECO:0000259" key="9">
    <source>
        <dbReference type="Pfam" id="PF01138"/>
    </source>
</evidence>
<evidence type="ECO:0000256" key="1">
    <source>
        <dbReference type="ARBA" id="ARBA00004123"/>
    </source>
</evidence>
<dbReference type="GO" id="GO:0071028">
    <property type="term" value="P:nuclear mRNA surveillance"/>
    <property type="evidence" value="ECO:0007669"/>
    <property type="project" value="TreeGrafter"/>
</dbReference>
<evidence type="ECO:0000256" key="2">
    <source>
        <dbReference type="ARBA" id="ARBA00004496"/>
    </source>
</evidence>
<dbReference type="FunCoup" id="H2YG84">
    <property type="interactions" value="13"/>
</dbReference>
<dbReference type="HOGENOM" id="CLU_063514_1_3_1"/>
<evidence type="ECO:0000256" key="4">
    <source>
        <dbReference type="ARBA" id="ARBA00022490"/>
    </source>
</evidence>
<reference evidence="10" key="3">
    <citation type="submission" date="2025-09" db="UniProtKB">
        <authorList>
            <consortium name="Ensembl"/>
        </authorList>
    </citation>
    <scope>IDENTIFICATION</scope>
</reference>
<dbReference type="InterPro" id="IPR036345">
    <property type="entry name" value="ExoRNase_PH_dom2_sf"/>
</dbReference>
<dbReference type="GO" id="GO:0034475">
    <property type="term" value="P:U4 snRNA 3'-end processing"/>
    <property type="evidence" value="ECO:0007669"/>
    <property type="project" value="TreeGrafter"/>
</dbReference>
<evidence type="ECO:0000256" key="6">
    <source>
        <dbReference type="ARBA" id="ARBA00022835"/>
    </source>
</evidence>
<feature type="domain" description="Exoribonuclease phosphorolytic" evidence="9">
    <location>
        <begin position="45"/>
        <end position="173"/>
    </location>
</feature>
<dbReference type="GO" id="GO:0016075">
    <property type="term" value="P:rRNA catabolic process"/>
    <property type="evidence" value="ECO:0007669"/>
    <property type="project" value="TreeGrafter"/>
</dbReference>
<dbReference type="AlphaFoldDB" id="H2YG84"/>
<dbReference type="Proteomes" id="UP000007875">
    <property type="component" value="Unassembled WGS sequence"/>
</dbReference>
<dbReference type="PANTHER" id="PTHR11953">
    <property type="entry name" value="EXOSOME COMPLEX COMPONENT"/>
    <property type="match status" value="1"/>
</dbReference>
<dbReference type="eggNOG" id="KOG1068">
    <property type="taxonomic scope" value="Eukaryota"/>
</dbReference>
<dbReference type="GO" id="GO:0000177">
    <property type="term" value="C:cytoplasmic exosome (RNase complex)"/>
    <property type="evidence" value="ECO:0007669"/>
    <property type="project" value="TreeGrafter"/>
</dbReference>
<dbReference type="PANTHER" id="PTHR11953:SF2">
    <property type="entry name" value="EXOSOME COMPLEX COMPONENT MTR3"/>
    <property type="match status" value="1"/>
</dbReference>
<dbReference type="InterPro" id="IPR027408">
    <property type="entry name" value="PNPase/RNase_PH_dom_sf"/>
</dbReference>
<dbReference type="GeneTree" id="ENSGT00940000153348"/>
<dbReference type="InterPro" id="IPR001247">
    <property type="entry name" value="ExoRNase_PH_dom1"/>
</dbReference>
<dbReference type="GO" id="GO:0005730">
    <property type="term" value="C:nucleolus"/>
    <property type="evidence" value="ECO:0007669"/>
    <property type="project" value="TreeGrafter"/>
</dbReference>
<dbReference type="Pfam" id="PF01138">
    <property type="entry name" value="RNase_PH"/>
    <property type="match status" value="1"/>
</dbReference>
<dbReference type="InterPro" id="IPR050080">
    <property type="entry name" value="RNase_PH"/>
</dbReference>
<protein>
    <recommendedName>
        <fullName evidence="9">Exoribonuclease phosphorolytic domain-containing protein</fullName>
    </recommendedName>
</protein>
<dbReference type="InterPro" id="IPR020568">
    <property type="entry name" value="Ribosomal_Su5_D2-typ_SF"/>
</dbReference>
<evidence type="ECO:0000313" key="11">
    <source>
        <dbReference type="Proteomes" id="UP000007875"/>
    </source>
</evidence>
<proteinExistence type="inferred from homology"/>
<dbReference type="STRING" id="51511.ENSCSAVP00000004333"/>
<keyword evidence="5" id="KW-0698">rRNA processing</keyword>
<dbReference type="Ensembl" id="ENSCSAVT00000004397.1">
    <property type="protein sequence ID" value="ENSCSAVP00000004333.1"/>
    <property type="gene ID" value="ENSCSAVG00000002563.1"/>
</dbReference>
<dbReference type="FunFam" id="3.30.230.70:FF:000015">
    <property type="entry name" value="Exosome complex component RRP41-like"/>
    <property type="match status" value="1"/>
</dbReference>
<keyword evidence="6" id="KW-0271">Exosome</keyword>
<evidence type="ECO:0000256" key="7">
    <source>
        <dbReference type="ARBA" id="ARBA00022884"/>
    </source>
</evidence>
<comment type="similarity">
    <text evidence="3">Belongs to the RNase PH family.</text>
</comment>
<accession>H2YG84</accession>
<reference evidence="11" key="1">
    <citation type="submission" date="2003-08" db="EMBL/GenBank/DDBJ databases">
        <authorList>
            <person name="Birren B."/>
            <person name="Nusbaum C."/>
            <person name="Abebe A."/>
            <person name="Abouelleil A."/>
            <person name="Adekoya E."/>
            <person name="Ait-zahra M."/>
            <person name="Allen N."/>
            <person name="Allen T."/>
            <person name="An P."/>
            <person name="Anderson M."/>
            <person name="Anderson S."/>
            <person name="Arachchi H."/>
            <person name="Armbruster J."/>
            <person name="Bachantsang P."/>
            <person name="Baldwin J."/>
            <person name="Barry A."/>
            <person name="Bayul T."/>
            <person name="Blitshsteyn B."/>
            <person name="Bloom T."/>
            <person name="Blye J."/>
            <person name="Boguslavskiy L."/>
            <person name="Borowsky M."/>
            <person name="Boukhgalter B."/>
            <person name="Brunache A."/>
            <person name="Butler J."/>
            <person name="Calixte N."/>
            <person name="Calvo S."/>
            <person name="Camarata J."/>
            <person name="Campo K."/>
            <person name="Chang J."/>
            <person name="Cheshatsang Y."/>
            <person name="Citroen M."/>
            <person name="Collymore A."/>
            <person name="Considine T."/>
            <person name="Cook A."/>
            <person name="Cooke P."/>
            <person name="Corum B."/>
            <person name="Cuomo C."/>
            <person name="David R."/>
            <person name="Dawoe T."/>
            <person name="Degray S."/>
            <person name="Dodge S."/>
            <person name="Dooley K."/>
            <person name="Dorje P."/>
            <person name="Dorjee K."/>
            <person name="Dorris L."/>
            <person name="Duffey N."/>
            <person name="Dupes A."/>
            <person name="Elkins T."/>
            <person name="Engels R."/>
            <person name="Erickson J."/>
            <person name="Farina A."/>
            <person name="Faro S."/>
            <person name="Ferreira P."/>
            <person name="Fischer H."/>
            <person name="Fitzgerald M."/>
            <person name="Foley K."/>
            <person name="Gage D."/>
            <person name="Galagan J."/>
            <person name="Gearin G."/>
            <person name="Gnerre S."/>
            <person name="Gnirke A."/>
            <person name="Goyette A."/>
            <person name="Graham J."/>
            <person name="Grandbois E."/>
            <person name="Gyaltsen K."/>
            <person name="Hafez N."/>
            <person name="Hagopian D."/>
            <person name="Hagos B."/>
            <person name="Hall J."/>
            <person name="Hatcher B."/>
            <person name="Heller A."/>
            <person name="Higgins H."/>
            <person name="Honan T."/>
            <person name="Horn A."/>
            <person name="Houde N."/>
            <person name="Hughes L."/>
            <person name="Hulme W."/>
            <person name="Husby E."/>
            <person name="Iliev I."/>
            <person name="Jaffe D."/>
            <person name="Jones C."/>
            <person name="Kamal M."/>
            <person name="Kamat A."/>
            <person name="Kamvysselis M."/>
            <person name="Karlsson E."/>
            <person name="Kells C."/>
            <person name="Kieu A."/>
            <person name="Kisner P."/>
            <person name="Kodira C."/>
            <person name="Kulbokas E."/>
            <person name="Labutti K."/>
            <person name="Lama D."/>
            <person name="Landers T."/>
            <person name="Leger J."/>
            <person name="Levine S."/>
            <person name="Lewis D."/>
            <person name="Lewis T."/>
            <person name="Lindblad-toh K."/>
            <person name="Liu X."/>
            <person name="Lokyitsang T."/>
            <person name="Lokyitsang Y."/>
            <person name="Lucien O."/>
            <person name="Lui A."/>
            <person name="Ma L.J."/>
            <person name="Mabbitt R."/>
            <person name="Macdonald J."/>
            <person name="Maclean C."/>
            <person name="Major J."/>
            <person name="Manning J."/>
            <person name="Marabella R."/>
            <person name="Maru K."/>
            <person name="Matthews C."/>
            <person name="Mauceli E."/>
            <person name="Mccarthy M."/>
            <person name="Mcdonough S."/>
            <person name="Mcghee T."/>
            <person name="Meldrim J."/>
            <person name="Meneus L."/>
            <person name="Mesirov J."/>
            <person name="Mihalev A."/>
            <person name="Mihova T."/>
            <person name="Mikkelsen T."/>
            <person name="Mlenga V."/>
            <person name="Moru K."/>
            <person name="Mozes J."/>
            <person name="Mulrain L."/>
            <person name="Munson G."/>
            <person name="Naylor J."/>
            <person name="Newes C."/>
            <person name="Nguyen C."/>
            <person name="Nguyen N."/>
            <person name="Nguyen T."/>
            <person name="Nicol R."/>
            <person name="Nielsen C."/>
            <person name="Nizzari M."/>
            <person name="Norbu C."/>
            <person name="Norbu N."/>
            <person name="O'donnell P."/>
            <person name="Okoawo O."/>
            <person name="O'leary S."/>
            <person name="Omotosho B."/>
            <person name="O'neill K."/>
            <person name="Osman S."/>
            <person name="Parker S."/>
            <person name="Perrin D."/>
            <person name="Phunkhang P."/>
            <person name="Piqani B."/>
            <person name="Purcell S."/>
            <person name="Rachupka T."/>
            <person name="Ramasamy U."/>
            <person name="Rameau R."/>
            <person name="Ray V."/>
            <person name="Raymond C."/>
            <person name="Retta R."/>
            <person name="Richardson S."/>
            <person name="Rise C."/>
            <person name="Rodriguez J."/>
            <person name="Rogers J."/>
            <person name="Rogov P."/>
            <person name="Rutman M."/>
            <person name="Schupbach R."/>
            <person name="Seaman C."/>
            <person name="Settipalli S."/>
            <person name="Sharpe T."/>
            <person name="Sheridan J."/>
            <person name="Sherpa N."/>
            <person name="Shi J."/>
            <person name="Smirnov S."/>
            <person name="Smith C."/>
            <person name="Sougnez C."/>
            <person name="Spencer B."/>
            <person name="Stalker J."/>
            <person name="Stange-thomann N."/>
            <person name="Stavropoulos S."/>
            <person name="Stetson K."/>
            <person name="Stone C."/>
            <person name="Stone S."/>
            <person name="Stubbs M."/>
            <person name="Talamas J."/>
            <person name="Tchuinga P."/>
            <person name="Tenzing P."/>
            <person name="Tesfaye S."/>
            <person name="Theodore J."/>
            <person name="Thoulutsang Y."/>
            <person name="Topham K."/>
            <person name="Towey S."/>
            <person name="Tsamla T."/>
            <person name="Tsomo N."/>
            <person name="Vallee D."/>
            <person name="Vassiliev H."/>
            <person name="Venkataraman V."/>
            <person name="Vinson J."/>
            <person name="Vo A."/>
            <person name="Wade C."/>
            <person name="Wang S."/>
            <person name="Wangchuk T."/>
            <person name="Wangdi T."/>
            <person name="Whittaker C."/>
            <person name="Wilkinson J."/>
            <person name="Wu Y."/>
            <person name="Wyman D."/>
            <person name="Yadav S."/>
            <person name="Yang S."/>
            <person name="Yang X."/>
            <person name="Yeager S."/>
            <person name="Yee E."/>
            <person name="Young G."/>
            <person name="Zainoun J."/>
            <person name="Zembeck L."/>
            <person name="Zimmer A."/>
            <person name="Zody M."/>
            <person name="Lander E."/>
        </authorList>
    </citation>
    <scope>NUCLEOTIDE SEQUENCE [LARGE SCALE GENOMIC DNA]</scope>
</reference>
<name>H2YG84_CIOSA</name>
<sequence>MPTDARRLAAPDSSQDPKLFGDIVKPQTLLDENEMRADGRYMTQPRNIFLQCGVVSQAKGSAYCELSKTKVICSVYGPKDIEMREEFQINKGKLKCELKYAPFSSSKHREHIPDAEDVENSDILLQAISPAVCLQRYPKSQIEVHVLVLEDDGSVMPAAITSASLALVDAGIEMYDVVTASSVRVAGQEACFIDPISSEQFSRASLHKSNDINQGMVMVALLPSINQVSSILSVGHLESSVLQEAITTCTFSAQNLHSVVRKSIISSFKK</sequence>
<evidence type="ECO:0000256" key="5">
    <source>
        <dbReference type="ARBA" id="ARBA00022552"/>
    </source>
</evidence>
<dbReference type="Gene3D" id="3.30.230.70">
    <property type="entry name" value="GHMP Kinase, N-terminal domain"/>
    <property type="match status" value="1"/>
</dbReference>
<evidence type="ECO:0000256" key="8">
    <source>
        <dbReference type="ARBA" id="ARBA00023242"/>
    </source>
</evidence>
<dbReference type="GO" id="GO:0006364">
    <property type="term" value="P:rRNA processing"/>
    <property type="evidence" value="ECO:0007669"/>
    <property type="project" value="UniProtKB-KW"/>
</dbReference>
<keyword evidence="8" id="KW-0539">Nucleus</keyword>
<dbReference type="CDD" id="cd11371">
    <property type="entry name" value="RNase_PH_MTR3"/>
    <property type="match status" value="1"/>
</dbReference>
<evidence type="ECO:0000313" key="10">
    <source>
        <dbReference type="Ensembl" id="ENSCSAVP00000004333.1"/>
    </source>
</evidence>
<evidence type="ECO:0000256" key="3">
    <source>
        <dbReference type="ARBA" id="ARBA00006678"/>
    </source>
</evidence>
<dbReference type="GO" id="GO:0000176">
    <property type="term" value="C:nuclear exosome (RNase complex)"/>
    <property type="evidence" value="ECO:0007669"/>
    <property type="project" value="TreeGrafter"/>
</dbReference>
<keyword evidence="11" id="KW-1185">Reference proteome</keyword>
<comment type="subcellular location">
    <subcellularLocation>
        <location evidence="2">Cytoplasm</location>
    </subcellularLocation>
    <subcellularLocation>
        <location evidence="1">Nucleus</location>
    </subcellularLocation>
</comment>
<dbReference type="SUPFAM" id="SSF54211">
    <property type="entry name" value="Ribosomal protein S5 domain 2-like"/>
    <property type="match status" value="1"/>
</dbReference>
<dbReference type="GO" id="GO:0003723">
    <property type="term" value="F:RNA binding"/>
    <property type="evidence" value="ECO:0007669"/>
    <property type="project" value="UniProtKB-KW"/>
</dbReference>